<dbReference type="AlphaFoldDB" id="A0A0C9UK40"/>
<protein>
    <submittedName>
        <fullName evidence="2">Unplaced genomic scaffold SPHSTscaffold_211, whole genome shotgun sequence</fullName>
    </submittedName>
</protein>
<proteinExistence type="predicted"/>
<feature type="compositionally biased region" description="Polar residues" evidence="1">
    <location>
        <begin position="8"/>
        <end position="32"/>
    </location>
</feature>
<sequence>MTGPSDATPFTSEGSHSQSTLDSTQAPRSLDDTTNNLVQRCLGIIKQWRKGEIRTSEATRLLLGVLPGSEDGAQALEQYVEMCVNMDRDNALASKRGKEIADRLGPDAGYGGGDNQPPQLCEVDRPDIQFELPRQLNDIANDLKADDTKRAFDRTKLPWYSRPEPALDPAVQETLDKKRFYLANYKDVKHDLLGQADCPTFPDSLWHDVIIGNYIDLDKVYTRLYSLEADTEFTQTAGNINIGIRRNRSVGKTVKEVHLHSEWTVAFHSAKSAILYLYPLLYI</sequence>
<organism evidence="2 3">
    <name type="scientific">Sphaerobolus stellatus (strain SS14)</name>
    <dbReference type="NCBI Taxonomy" id="990650"/>
    <lineage>
        <taxon>Eukaryota</taxon>
        <taxon>Fungi</taxon>
        <taxon>Dikarya</taxon>
        <taxon>Basidiomycota</taxon>
        <taxon>Agaricomycotina</taxon>
        <taxon>Agaricomycetes</taxon>
        <taxon>Phallomycetidae</taxon>
        <taxon>Geastrales</taxon>
        <taxon>Sphaerobolaceae</taxon>
        <taxon>Sphaerobolus</taxon>
    </lineage>
</organism>
<feature type="region of interest" description="Disordered" evidence="1">
    <location>
        <begin position="1"/>
        <end position="32"/>
    </location>
</feature>
<gene>
    <name evidence="2" type="ORF">M422DRAFT_269327</name>
</gene>
<accession>A0A0C9UK40</accession>
<keyword evidence="3" id="KW-1185">Reference proteome</keyword>
<evidence type="ECO:0000256" key="1">
    <source>
        <dbReference type="SAM" id="MobiDB-lite"/>
    </source>
</evidence>
<reference evidence="2 3" key="1">
    <citation type="submission" date="2014-06" db="EMBL/GenBank/DDBJ databases">
        <title>Evolutionary Origins and Diversification of the Mycorrhizal Mutualists.</title>
        <authorList>
            <consortium name="DOE Joint Genome Institute"/>
            <consortium name="Mycorrhizal Genomics Consortium"/>
            <person name="Kohler A."/>
            <person name="Kuo A."/>
            <person name="Nagy L.G."/>
            <person name="Floudas D."/>
            <person name="Copeland A."/>
            <person name="Barry K.W."/>
            <person name="Cichocki N."/>
            <person name="Veneault-Fourrey C."/>
            <person name="LaButti K."/>
            <person name="Lindquist E.A."/>
            <person name="Lipzen A."/>
            <person name="Lundell T."/>
            <person name="Morin E."/>
            <person name="Murat C."/>
            <person name="Riley R."/>
            <person name="Ohm R."/>
            <person name="Sun H."/>
            <person name="Tunlid A."/>
            <person name="Henrissat B."/>
            <person name="Grigoriev I.V."/>
            <person name="Hibbett D.S."/>
            <person name="Martin F."/>
        </authorList>
    </citation>
    <scope>NUCLEOTIDE SEQUENCE [LARGE SCALE GENOMIC DNA]</scope>
    <source>
        <strain evidence="2 3">SS14</strain>
    </source>
</reference>
<name>A0A0C9UK40_SPHS4</name>
<dbReference type="EMBL" id="KN837286">
    <property type="protein sequence ID" value="KIJ29252.1"/>
    <property type="molecule type" value="Genomic_DNA"/>
</dbReference>
<dbReference type="HOGENOM" id="CLU_041692_3_0_1"/>
<dbReference type="OrthoDB" id="3261624at2759"/>
<dbReference type="Proteomes" id="UP000054279">
    <property type="component" value="Unassembled WGS sequence"/>
</dbReference>
<evidence type="ECO:0000313" key="2">
    <source>
        <dbReference type="EMBL" id="KIJ29252.1"/>
    </source>
</evidence>
<evidence type="ECO:0000313" key="3">
    <source>
        <dbReference type="Proteomes" id="UP000054279"/>
    </source>
</evidence>